<dbReference type="NCBIfam" id="TIGR00018">
    <property type="entry name" value="panC"/>
    <property type="match status" value="1"/>
</dbReference>
<dbReference type="GO" id="GO:0015940">
    <property type="term" value="P:pantothenate biosynthetic process"/>
    <property type="evidence" value="ECO:0007669"/>
    <property type="project" value="UniProtKB-UniRule"/>
</dbReference>
<feature type="binding site" evidence="15">
    <location>
        <begin position="196"/>
        <end position="199"/>
    </location>
    <ligand>
        <name>ATP</name>
        <dbReference type="ChEBI" id="CHEBI:30616"/>
    </ligand>
</feature>
<comment type="similarity">
    <text evidence="3 15">Belongs to the pantothenate synthetase family.</text>
</comment>
<dbReference type="Pfam" id="PF02569">
    <property type="entry name" value="Pantoate_ligase"/>
    <property type="match status" value="1"/>
</dbReference>
<evidence type="ECO:0000256" key="6">
    <source>
        <dbReference type="ARBA" id="ARBA00022490"/>
    </source>
</evidence>
<evidence type="ECO:0000256" key="9">
    <source>
        <dbReference type="ARBA" id="ARBA00022741"/>
    </source>
</evidence>
<accession>A0A840WGN0</accession>
<dbReference type="GO" id="GO:0005829">
    <property type="term" value="C:cytosol"/>
    <property type="evidence" value="ECO:0007669"/>
    <property type="project" value="TreeGrafter"/>
</dbReference>
<keyword evidence="9 15" id="KW-0547">Nucleotide-binding</keyword>
<comment type="subunit">
    <text evidence="15">Homodimer.</text>
</comment>
<dbReference type="InterPro" id="IPR042176">
    <property type="entry name" value="Pantoate_ligase_C"/>
</dbReference>
<dbReference type="EC" id="6.3.2.1" evidence="4 15"/>
<keyword evidence="7 15" id="KW-0436">Ligase</keyword>
<dbReference type="GO" id="GO:0004592">
    <property type="term" value="F:pantoate-beta-alanine ligase activity"/>
    <property type="evidence" value="ECO:0007669"/>
    <property type="project" value="UniProtKB-UniRule"/>
</dbReference>
<feature type="binding site" evidence="15">
    <location>
        <begin position="159"/>
        <end position="162"/>
    </location>
    <ligand>
        <name>ATP</name>
        <dbReference type="ChEBI" id="CHEBI:30616"/>
    </ligand>
</feature>
<dbReference type="FunFam" id="3.40.50.620:FF:000114">
    <property type="entry name" value="Pantothenate synthetase"/>
    <property type="match status" value="1"/>
</dbReference>
<evidence type="ECO:0000256" key="13">
    <source>
        <dbReference type="ARBA" id="ARBA00055042"/>
    </source>
</evidence>
<keyword evidence="6 15" id="KW-0963">Cytoplasm</keyword>
<dbReference type="RefSeq" id="WP_184368373.1">
    <property type="nucleotide sequence ID" value="NZ_BAAAKM010000091.1"/>
</dbReference>
<comment type="function">
    <text evidence="13 15">Catalyzes the condensation of pantoate with beta-alanine in an ATP-dependent reaction via a pantoyl-adenylate intermediate.</text>
</comment>
<dbReference type="Proteomes" id="UP000579647">
    <property type="component" value="Unassembled WGS sequence"/>
</dbReference>
<keyword evidence="8 15" id="KW-0566">Pantothenate biosynthesis</keyword>
<evidence type="ECO:0000256" key="8">
    <source>
        <dbReference type="ARBA" id="ARBA00022655"/>
    </source>
</evidence>
<feature type="binding site" evidence="15">
    <location>
        <position position="188"/>
    </location>
    <ligand>
        <name>ATP</name>
        <dbReference type="ChEBI" id="CHEBI:30616"/>
    </ligand>
</feature>
<feature type="binding site" evidence="15">
    <location>
        <position position="165"/>
    </location>
    <ligand>
        <name>(R)-pantoate</name>
        <dbReference type="ChEBI" id="CHEBI:15980"/>
    </ligand>
</feature>
<evidence type="ECO:0000256" key="2">
    <source>
        <dbReference type="ARBA" id="ARBA00004990"/>
    </source>
</evidence>
<dbReference type="Gene3D" id="3.30.1300.10">
    <property type="entry name" value="Pantoate-beta-alanine ligase, C-terminal domain"/>
    <property type="match status" value="1"/>
</dbReference>
<name>A0A840WGN0_9ACTN</name>
<evidence type="ECO:0000313" key="17">
    <source>
        <dbReference type="Proteomes" id="UP000579647"/>
    </source>
</evidence>
<gene>
    <name evidence="15" type="primary">panC</name>
    <name evidence="16" type="ORF">HNR07_005750</name>
</gene>
<dbReference type="InterPro" id="IPR003721">
    <property type="entry name" value="Pantoate_ligase"/>
</dbReference>
<dbReference type="CDD" id="cd00560">
    <property type="entry name" value="PanC"/>
    <property type="match status" value="1"/>
</dbReference>
<organism evidence="16 17">
    <name type="scientific">Nocardiopsis metallicus</name>
    <dbReference type="NCBI Taxonomy" id="179819"/>
    <lineage>
        <taxon>Bacteria</taxon>
        <taxon>Bacillati</taxon>
        <taxon>Actinomycetota</taxon>
        <taxon>Actinomycetes</taxon>
        <taxon>Streptosporangiales</taxon>
        <taxon>Nocardiopsidaceae</taxon>
        <taxon>Nocardiopsis</taxon>
    </lineage>
</organism>
<comment type="caution">
    <text evidence="16">The sequence shown here is derived from an EMBL/GenBank/DDBJ whole genome shotgun (WGS) entry which is preliminary data.</text>
</comment>
<feature type="binding site" evidence="15">
    <location>
        <position position="73"/>
    </location>
    <ligand>
        <name>(R)-pantoate</name>
        <dbReference type="ChEBI" id="CHEBI:15980"/>
    </ligand>
</feature>
<dbReference type="UniPathway" id="UPA00028">
    <property type="reaction ID" value="UER00005"/>
</dbReference>
<comment type="miscellaneous">
    <text evidence="15">The reaction proceeds by a bi uni uni bi ping pong mechanism.</text>
</comment>
<evidence type="ECO:0000256" key="4">
    <source>
        <dbReference type="ARBA" id="ARBA00012219"/>
    </source>
</evidence>
<feature type="binding site" evidence="15">
    <location>
        <position position="73"/>
    </location>
    <ligand>
        <name>beta-alanine</name>
        <dbReference type="ChEBI" id="CHEBI:57966"/>
    </ligand>
</feature>
<comment type="catalytic activity">
    <reaction evidence="12 15">
        <text>(R)-pantoate + beta-alanine + ATP = (R)-pantothenate + AMP + diphosphate + H(+)</text>
        <dbReference type="Rhea" id="RHEA:10912"/>
        <dbReference type="ChEBI" id="CHEBI:15378"/>
        <dbReference type="ChEBI" id="CHEBI:15980"/>
        <dbReference type="ChEBI" id="CHEBI:29032"/>
        <dbReference type="ChEBI" id="CHEBI:30616"/>
        <dbReference type="ChEBI" id="CHEBI:33019"/>
        <dbReference type="ChEBI" id="CHEBI:57966"/>
        <dbReference type="ChEBI" id="CHEBI:456215"/>
        <dbReference type="EC" id="6.3.2.1"/>
    </reaction>
</comment>
<evidence type="ECO:0000256" key="1">
    <source>
        <dbReference type="ARBA" id="ARBA00004496"/>
    </source>
</evidence>
<reference evidence="16 17" key="1">
    <citation type="submission" date="2020-08" db="EMBL/GenBank/DDBJ databases">
        <title>Sequencing the genomes of 1000 actinobacteria strains.</title>
        <authorList>
            <person name="Klenk H.-P."/>
        </authorList>
    </citation>
    <scope>NUCLEOTIDE SEQUENCE [LARGE SCALE GENOMIC DNA]</scope>
    <source>
        <strain evidence="16 17">DSM 44598</strain>
    </source>
</reference>
<evidence type="ECO:0000256" key="14">
    <source>
        <dbReference type="ARBA" id="ARBA00077433"/>
    </source>
</evidence>
<sequence length="301" mass="31378">MTETAPSGPSGRTAGGPVVVRTPAELRRALAGAGRVGLVPTMGALHGGHRSLMRLAREQADSVVVSVFVNPLQFGPNEDLDRYPRDLPGDTALCGEEDVDVVFAPEAATMYPLPQMVTVDAGAMGERLEGASRPGHFTGVLTVVTKLFNLVRPDFAVFGAKDAQQIALVRRLVADLNLPVEIVGAPTLRDPDGLASSSRNVFLDTAQRTSALALSRALRAGAEAAPAGAEAVREAARAVLDEAAGATPPVELDYLALVDPATFADAPADHRGEAVLAVAARVGTTRLIDNVSVTLAERDPR</sequence>
<feature type="binding site" evidence="15">
    <location>
        <begin position="42"/>
        <end position="49"/>
    </location>
    <ligand>
        <name>ATP</name>
        <dbReference type="ChEBI" id="CHEBI:30616"/>
    </ligand>
</feature>
<dbReference type="PANTHER" id="PTHR21299:SF1">
    <property type="entry name" value="PANTOATE--BETA-ALANINE LIGASE"/>
    <property type="match status" value="1"/>
</dbReference>
<evidence type="ECO:0000256" key="15">
    <source>
        <dbReference type="HAMAP-Rule" id="MF_00158"/>
    </source>
</evidence>
<dbReference type="GO" id="GO:0005524">
    <property type="term" value="F:ATP binding"/>
    <property type="evidence" value="ECO:0007669"/>
    <property type="project" value="UniProtKB-KW"/>
</dbReference>
<protein>
    <recommendedName>
        <fullName evidence="5 15">Pantothenate synthetase</fullName>
        <shortName evidence="15">PS</shortName>
        <ecNumber evidence="4 15">6.3.2.1</ecNumber>
    </recommendedName>
    <alternativeName>
        <fullName evidence="14 15">Pantoate--beta-alanine ligase</fullName>
    </alternativeName>
    <alternativeName>
        <fullName evidence="11 15">Pantoate-activating enzyme</fullName>
    </alternativeName>
</protein>
<comment type="pathway">
    <text evidence="2 15">Cofactor biosynthesis; (R)-pantothenate biosynthesis; (R)-pantothenate from (R)-pantoate and beta-alanine: step 1/1.</text>
</comment>
<keyword evidence="10 15" id="KW-0067">ATP-binding</keyword>
<evidence type="ECO:0000256" key="3">
    <source>
        <dbReference type="ARBA" id="ARBA00009256"/>
    </source>
</evidence>
<dbReference type="PANTHER" id="PTHR21299">
    <property type="entry name" value="CYTIDYLATE KINASE/PANTOATE-BETA-ALANINE LIGASE"/>
    <property type="match status" value="1"/>
</dbReference>
<comment type="subcellular location">
    <subcellularLocation>
        <location evidence="1 15">Cytoplasm</location>
    </subcellularLocation>
</comment>
<dbReference type="Gene3D" id="3.40.50.620">
    <property type="entry name" value="HUPs"/>
    <property type="match status" value="1"/>
</dbReference>
<evidence type="ECO:0000256" key="7">
    <source>
        <dbReference type="ARBA" id="ARBA00022598"/>
    </source>
</evidence>
<dbReference type="InterPro" id="IPR014729">
    <property type="entry name" value="Rossmann-like_a/b/a_fold"/>
</dbReference>
<evidence type="ECO:0000256" key="12">
    <source>
        <dbReference type="ARBA" id="ARBA00048258"/>
    </source>
</evidence>
<evidence type="ECO:0000256" key="11">
    <source>
        <dbReference type="ARBA" id="ARBA00032806"/>
    </source>
</evidence>
<dbReference type="SUPFAM" id="SSF52374">
    <property type="entry name" value="Nucleotidylyl transferase"/>
    <property type="match status" value="1"/>
</dbReference>
<dbReference type="AlphaFoldDB" id="A0A840WGN0"/>
<dbReference type="HAMAP" id="MF_00158">
    <property type="entry name" value="PanC"/>
    <property type="match status" value="1"/>
</dbReference>
<evidence type="ECO:0000313" key="16">
    <source>
        <dbReference type="EMBL" id="MBB5494613.1"/>
    </source>
</evidence>
<keyword evidence="17" id="KW-1185">Reference proteome</keyword>
<dbReference type="EMBL" id="JACHDO010000001">
    <property type="protein sequence ID" value="MBB5494613.1"/>
    <property type="molecule type" value="Genomic_DNA"/>
</dbReference>
<evidence type="ECO:0000256" key="10">
    <source>
        <dbReference type="ARBA" id="ARBA00022840"/>
    </source>
</evidence>
<feature type="active site" description="Proton donor" evidence="15">
    <location>
        <position position="49"/>
    </location>
</feature>
<evidence type="ECO:0000256" key="5">
    <source>
        <dbReference type="ARBA" id="ARBA00014155"/>
    </source>
</evidence>
<proteinExistence type="inferred from homology"/>